<dbReference type="Proteomes" id="UP000275777">
    <property type="component" value="Chromosome"/>
</dbReference>
<feature type="region of interest" description="Disordered" evidence="1">
    <location>
        <begin position="107"/>
        <end position="137"/>
    </location>
</feature>
<dbReference type="InterPro" id="IPR038056">
    <property type="entry name" value="YjbR-like_sf"/>
</dbReference>
<dbReference type="SUPFAM" id="SSF142906">
    <property type="entry name" value="YjbR-like"/>
    <property type="match status" value="1"/>
</dbReference>
<evidence type="ECO:0000313" key="3">
    <source>
        <dbReference type="Proteomes" id="UP000275777"/>
    </source>
</evidence>
<evidence type="ECO:0000313" key="2">
    <source>
        <dbReference type="EMBL" id="VEB39815.1"/>
    </source>
</evidence>
<feature type="compositionally biased region" description="Pro residues" evidence="1">
    <location>
        <begin position="128"/>
        <end position="137"/>
    </location>
</feature>
<accession>A0A3S4JSH5</accession>
<reference evidence="2 3" key="1">
    <citation type="submission" date="2018-12" db="EMBL/GenBank/DDBJ databases">
        <authorList>
            <consortium name="Pathogen Informatics"/>
        </authorList>
    </citation>
    <scope>NUCLEOTIDE SEQUENCE [LARGE SCALE GENOMIC DNA]</scope>
    <source>
        <strain evidence="2 3">NCTC9695</strain>
    </source>
</reference>
<dbReference type="AlphaFoldDB" id="A0A3S4JSH5"/>
<organism evidence="2 3">
    <name type="scientific">Chromobacterium violaceum</name>
    <dbReference type="NCBI Taxonomy" id="536"/>
    <lineage>
        <taxon>Bacteria</taxon>
        <taxon>Pseudomonadati</taxon>
        <taxon>Pseudomonadota</taxon>
        <taxon>Betaproteobacteria</taxon>
        <taxon>Neisseriales</taxon>
        <taxon>Chromobacteriaceae</taxon>
        <taxon>Chromobacterium</taxon>
    </lineage>
</organism>
<proteinExistence type="predicted"/>
<dbReference type="EMBL" id="LR134182">
    <property type="protein sequence ID" value="VEB39815.1"/>
    <property type="molecule type" value="Genomic_DNA"/>
</dbReference>
<gene>
    <name evidence="2" type="ORF">NCTC9695_00200</name>
</gene>
<name>A0A3S4JSH5_CHRVL</name>
<protein>
    <submittedName>
        <fullName evidence="2">Uncharacterized protein conserved in bacteria</fullName>
    </submittedName>
</protein>
<sequence>MPLPAALFDEMLDHARALPGAEFDVKWGGTRVVSIGGKMFLVCGEAGISYKVADDDFLALSGLPGVRPAPYLAAPAGCRWFRWRRWRRTTSAAASSARASLCLASCRRRNGRPGPDPAGTGPARPVHRPIPLPLESR</sequence>
<dbReference type="Gene3D" id="3.90.1150.30">
    <property type="match status" value="1"/>
</dbReference>
<evidence type="ECO:0000256" key="1">
    <source>
        <dbReference type="SAM" id="MobiDB-lite"/>
    </source>
</evidence>